<organism evidence="1 2">
    <name type="scientific">Persicobacter diffluens</name>
    <dbReference type="NCBI Taxonomy" id="981"/>
    <lineage>
        <taxon>Bacteria</taxon>
        <taxon>Pseudomonadati</taxon>
        <taxon>Bacteroidota</taxon>
        <taxon>Cytophagia</taxon>
        <taxon>Cytophagales</taxon>
        <taxon>Persicobacteraceae</taxon>
        <taxon>Persicobacter</taxon>
    </lineage>
</organism>
<dbReference type="PANTHER" id="PTHR42754">
    <property type="entry name" value="ENDOGLUCANASE"/>
    <property type="match status" value="1"/>
</dbReference>
<dbReference type="AlphaFoldDB" id="A0AAN4W4X9"/>
<sequence length="390" mass="44063">MTLKNTFIFSLLLLLFSCSENLDIAENDYFLRLLGYNGQDQAVAIKTLSDDGILVAGNLNLVDTNRALFWSKLNKYGIEEWHHNWKEEDNQKMTDWLLKENQILATGMVEQMGISQLAIWKMDLSSGKIIDYNLPLASSQECSGQKLLNTTDGGLIIAGNFTDYSQTVRYEGMIFQRQNAAGEVVWETQNHQLEPFEQLIEAAEINDQFYFFGNVENKGEKYLRIAAINGLGQVVYTKIFGNPGENIEAVSAEITENSVKFLATVGIGSNRRMVFREISLKAELINTKDLANNGIEFAADVCQDAQGNYFILGNRVIDARQTDCLLQKRDANMNLIWEQTYGSEWQDEANKLFLRSSGPGFLATVNFDNKNENANRKMAIYSLDQEGNLK</sequence>
<reference evidence="1 2" key="1">
    <citation type="submission" date="2021-12" db="EMBL/GenBank/DDBJ databases">
        <title>Genome sequencing of bacteria with rrn-lacking chromosome and rrn-plasmid.</title>
        <authorList>
            <person name="Anda M."/>
            <person name="Iwasaki W."/>
        </authorList>
    </citation>
    <scope>NUCLEOTIDE SEQUENCE [LARGE SCALE GENOMIC DNA]</scope>
    <source>
        <strain evidence="1 2">NBRC 15940</strain>
    </source>
</reference>
<accession>A0AAN4W4X9</accession>
<dbReference type="Proteomes" id="UP001310022">
    <property type="component" value="Unassembled WGS sequence"/>
</dbReference>
<comment type="caution">
    <text evidence="1">The sequence shown here is derived from an EMBL/GenBank/DDBJ whole genome shotgun (WGS) entry which is preliminary data.</text>
</comment>
<dbReference type="EMBL" id="BQKE01000006">
    <property type="protein sequence ID" value="GJM64713.1"/>
    <property type="molecule type" value="Genomic_DNA"/>
</dbReference>
<name>A0AAN4W4X9_9BACT</name>
<dbReference type="RefSeq" id="WP_338239773.1">
    <property type="nucleotide sequence ID" value="NZ_BQKE01000006.1"/>
</dbReference>
<protein>
    <submittedName>
        <fullName evidence="1">Uncharacterized protein</fullName>
    </submittedName>
</protein>
<dbReference type="PROSITE" id="PS51257">
    <property type="entry name" value="PROKAR_LIPOPROTEIN"/>
    <property type="match status" value="1"/>
</dbReference>
<keyword evidence="2" id="KW-1185">Reference proteome</keyword>
<evidence type="ECO:0000313" key="2">
    <source>
        <dbReference type="Proteomes" id="UP001310022"/>
    </source>
</evidence>
<dbReference type="PANTHER" id="PTHR42754:SF1">
    <property type="entry name" value="LIPOPROTEIN"/>
    <property type="match status" value="1"/>
</dbReference>
<gene>
    <name evidence="1" type="ORF">PEDI_52650</name>
</gene>
<evidence type="ECO:0000313" key="1">
    <source>
        <dbReference type="EMBL" id="GJM64713.1"/>
    </source>
</evidence>
<proteinExistence type="predicted"/>